<name>A0AAV7WL86_PLEWA</name>
<gene>
    <name evidence="1" type="ORF">NDU88_001558</name>
</gene>
<comment type="caution">
    <text evidence="1">The sequence shown here is derived from an EMBL/GenBank/DDBJ whole genome shotgun (WGS) entry which is preliminary data.</text>
</comment>
<accession>A0AAV7WL86</accession>
<evidence type="ECO:0000313" key="2">
    <source>
        <dbReference type="Proteomes" id="UP001066276"/>
    </source>
</evidence>
<reference evidence="1" key="1">
    <citation type="journal article" date="2022" name="bioRxiv">
        <title>Sequencing and chromosome-scale assembly of the giantPleurodeles waltlgenome.</title>
        <authorList>
            <person name="Brown T."/>
            <person name="Elewa A."/>
            <person name="Iarovenko S."/>
            <person name="Subramanian E."/>
            <person name="Araus A.J."/>
            <person name="Petzold A."/>
            <person name="Susuki M."/>
            <person name="Suzuki K.-i.T."/>
            <person name="Hayashi T."/>
            <person name="Toyoda A."/>
            <person name="Oliveira C."/>
            <person name="Osipova E."/>
            <person name="Leigh N.D."/>
            <person name="Simon A."/>
            <person name="Yun M.H."/>
        </authorList>
    </citation>
    <scope>NUCLEOTIDE SEQUENCE</scope>
    <source>
        <strain evidence="1">20211129_DDA</strain>
        <tissue evidence="1">Liver</tissue>
    </source>
</reference>
<sequence>MSASDGRPLLCSGVRALPSAVSVYSSSRLARQAPGVAGFLAPGHLKSSGSSVHDIAISSGGSALLRRRLHSGGASLLRIIARPRRSTRATRPTSWLP</sequence>
<dbReference type="EMBL" id="JANPWB010000001">
    <property type="protein sequence ID" value="KAJ1213929.1"/>
    <property type="molecule type" value="Genomic_DNA"/>
</dbReference>
<protein>
    <submittedName>
        <fullName evidence="1">Uncharacterized protein</fullName>
    </submittedName>
</protein>
<proteinExistence type="predicted"/>
<organism evidence="1 2">
    <name type="scientific">Pleurodeles waltl</name>
    <name type="common">Iberian ribbed newt</name>
    <dbReference type="NCBI Taxonomy" id="8319"/>
    <lineage>
        <taxon>Eukaryota</taxon>
        <taxon>Metazoa</taxon>
        <taxon>Chordata</taxon>
        <taxon>Craniata</taxon>
        <taxon>Vertebrata</taxon>
        <taxon>Euteleostomi</taxon>
        <taxon>Amphibia</taxon>
        <taxon>Batrachia</taxon>
        <taxon>Caudata</taxon>
        <taxon>Salamandroidea</taxon>
        <taxon>Salamandridae</taxon>
        <taxon>Pleurodelinae</taxon>
        <taxon>Pleurodeles</taxon>
    </lineage>
</organism>
<dbReference type="AlphaFoldDB" id="A0AAV7WL86"/>
<dbReference type="Proteomes" id="UP001066276">
    <property type="component" value="Chromosome 1_1"/>
</dbReference>
<keyword evidence="2" id="KW-1185">Reference proteome</keyword>
<evidence type="ECO:0000313" key="1">
    <source>
        <dbReference type="EMBL" id="KAJ1213929.1"/>
    </source>
</evidence>